<feature type="compositionally biased region" description="Polar residues" evidence="1">
    <location>
        <begin position="739"/>
        <end position="752"/>
    </location>
</feature>
<dbReference type="InParanoid" id="A0A5C3PFZ0"/>
<dbReference type="InterPro" id="IPR040976">
    <property type="entry name" value="Pkinase_fungal"/>
</dbReference>
<organism evidence="3 4">
    <name type="scientific">Polyporus arcularius HHB13444</name>
    <dbReference type="NCBI Taxonomy" id="1314778"/>
    <lineage>
        <taxon>Eukaryota</taxon>
        <taxon>Fungi</taxon>
        <taxon>Dikarya</taxon>
        <taxon>Basidiomycota</taxon>
        <taxon>Agaricomycotina</taxon>
        <taxon>Agaricomycetes</taxon>
        <taxon>Polyporales</taxon>
        <taxon>Polyporaceae</taxon>
        <taxon>Polyporus</taxon>
    </lineage>
</organism>
<accession>A0A5C3PFZ0</accession>
<feature type="compositionally biased region" description="Gly residues" evidence="1">
    <location>
        <begin position="801"/>
        <end position="817"/>
    </location>
</feature>
<name>A0A5C3PFZ0_9APHY</name>
<dbReference type="InterPro" id="IPR011009">
    <property type="entry name" value="Kinase-like_dom_sf"/>
</dbReference>
<dbReference type="SUPFAM" id="SSF56112">
    <property type="entry name" value="Protein kinase-like (PK-like)"/>
    <property type="match status" value="1"/>
</dbReference>
<feature type="compositionally biased region" description="Low complexity" evidence="1">
    <location>
        <begin position="690"/>
        <end position="703"/>
    </location>
</feature>
<feature type="region of interest" description="Disordered" evidence="1">
    <location>
        <begin position="687"/>
        <end position="817"/>
    </location>
</feature>
<dbReference type="Proteomes" id="UP000308197">
    <property type="component" value="Unassembled WGS sequence"/>
</dbReference>
<dbReference type="AlphaFoldDB" id="A0A5C3PFZ0"/>
<evidence type="ECO:0000313" key="4">
    <source>
        <dbReference type="Proteomes" id="UP000308197"/>
    </source>
</evidence>
<dbReference type="PANTHER" id="PTHR38248:SF2">
    <property type="entry name" value="FUNK1 11"/>
    <property type="match status" value="1"/>
</dbReference>
<reference evidence="3 4" key="1">
    <citation type="journal article" date="2019" name="Nat. Ecol. Evol.">
        <title>Megaphylogeny resolves global patterns of mushroom evolution.</title>
        <authorList>
            <person name="Varga T."/>
            <person name="Krizsan K."/>
            <person name="Foldi C."/>
            <person name="Dima B."/>
            <person name="Sanchez-Garcia M."/>
            <person name="Sanchez-Ramirez S."/>
            <person name="Szollosi G.J."/>
            <person name="Szarkandi J.G."/>
            <person name="Papp V."/>
            <person name="Albert L."/>
            <person name="Andreopoulos W."/>
            <person name="Angelini C."/>
            <person name="Antonin V."/>
            <person name="Barry K.W."/>
            <person name="Bougher N.L."/>
            <person name="Buchanan P."/>
            <person name="Buyck B."/>
            <person name="Bense V."/>
            <person name="Catcheside P."/>
            <person name="Chovatia M."/>
            <person name="Cooper J."/>
            <person name="Damon W."/>
            <person name="Desjardin D."/>
            <person name="Finy P."/>
            <person name="Geml J."/>
            <person name="Haridas S."/>
            <person name="Hughes K."/>
            <person name="Justo A."/>
            <person name="Karasinski D."/>
            <person name="Kautmanova I."/>
            <person name="Kiss B."/>
            <person name="Kocsube S."/>
            <person name="Kotiranta H."/>
            <person name="LaButti K.M."/>
            <person name="Lechner B.E."/>
            <person name="Liimatainen K."/>
            <person name="Lipzen A."/>
            <person name="Lukacs Z."/>
            <person name="Mihaltcheva S."/>
            <person name="Morgado L.N."/>
            <person name="Niskanen T."/>
            <person name="Noordeloos M.E."/>
            <person name="Ohm R.A."/>
            <person name="Ortiz-Santana B."/>
            <person name="Ovrebo C."/>
            <person name="Racz N."/>
            <person name="Riley R."/>
            <person name="Savchenko A."/>
            <person name="Shiryaev A."/>
            <person name="Soop K."/>
            <person name="Spirin V."/>
            <person name="Szebenyi C."/>
            <person name="Tomsovsky M."/>
            <person name="Tulloss R.E."/>
            <person name="Uehling J."/>
            <person name="Grigoriev I.V."/>
            <person name="Vagvolgyi C."/>
            <person name="Papp T."/>
            <person name="Martin F.M."/>
            <person name="Miettinen O."/>
            <person name="Hibbett D.S."/>
            <person name="Nagy L.G."/>
        </authorList>
    </citation>
    <scope>NUCLEOTIDE SEQUENCE [LARGE SCALE GENOMIC DNA]</scope>
    <source>
        <strain evidence="3 4">HHB13444</strain>
    </source>
</reference>
<feature type="domain" description="Fungal-type protein kinase" evidence="2">
    <location>
        <begin position="190"/>
        <end position="568"/>
    </location>
</feature>
<feature type="compositionally biased region" description="Polar residues" evidence="1">
    <location>
        <begin position="721"/>
        <end position="731"/>
    </location>
</feature>
<sequence>MTQKCVYDVPMARNLSLVTLGLDPNQALARNLQHLAESRHFTLRSMPVQSFIDTFVPEQGLCHDRTRYLSSANAFRAVPVAAKSAEQIYHPLIAALNKSTSRKSRCPSFVFEDVASRSLHPRRFGYMKPHVCCFTSESLELVRGHELSSRSEFGYTELFFEVKPHPLHDYFSEPIYNYDSDDDASPVVHDLNKALGQHIAYVTEIFARQFRVFFFTVSMAGSLARLLRWDRSGCIVSEPFDVRERPDLLCEFLWRFAHASEAGRGHDITVEPALAEDESLFEALITQETALQLGVTGQALRQAVKQHYEPGKVMAIHVLDQGATEESPTVRRFLVSRPVVSPLSLSGRGTRGFWAVDVVSRRVVFVKDTWRTGHSEGKEGDTLKHLAEVGVRNIPHVVAHGDVPTHIAPTLDVGDFQITKTDSYKSTPWQITAEDTLSHMSRRKHYRLVLGSVGYDIRFLRGTEELLHASYDVFTAIRDALEKDSRVHRDVSTGNIILVREHSGQKIRKGVLIDWESSCGVDDTGLATKAGRGGTWLFMSRELLYDHENLMKPSVKDDMESLVYVVLYCALHWLPHNYSKDKLTDLITAFFEHKERYDPGIMGGRGKIINAENRYFTRGVVFGSPAIKEWLDTVMDYMSPRAHQKETFKDKWNLEQMDAFWTEFLQTHKLEGADRVSHDLTKRTLPLEAPTSESYSSSSSASPSPVPQTRPVRTSRRLSSKRPQQTSPTTSDSKRARNTRSARSQPGPSEQTSLRRSERIRNQQTRRPVAASGAVRSAAAARGSAPKTSNARPARSAGPSRGRGGRSGARGGGAARK</sequence>
<evidence type="ECO:0000313" key="3">
    <source>
        <dbReference type="EMBL" id="TFK88506.1"/>
    </source>
</evidence>
<dbReference type="PANTHER" id="PTHR38248">
    <property type="entry name" value="FUNK1 6"/>
    <property type="match status" value="1"/>
</dbReference>
<dbReference type="EMBL" id="ML211110">
    <property type="protein sequence ID" value="TFK88506.1"/>
    <property type="molecule type" value="Genomic_DNA"/>
</dbReference>
<dbReference type="Gene3D" id="1.10.510.10">
    <property type="entry name" value="Transferase(Phosphotransferase) domain 1"/>
    <property type="match status" value="1"/>
</dbReference>
<feature type="compositionally biased region" description="Low complexity" evidence="1">
    <location>
        <begin position="766"/>
        <end position="800"/>
    </location>
</feature>
<evidence type="ECO:0000256" key="1">
    <source>
        <dbReference type="SAM" id="MobiDB-lite"/>
    </source>
</evidence>
<keyword evidence="4" id="KW-1185">Reference proteome</keyword>
<evidence type="ECO:0000259" key="2">
    <source>
        <dbReference type="Pfam" id="PF17667"/>
    </source>
</evidence>
<dbReference type="Pfam" id="PF17667">
    <property type="entry name" value="Pkinase_fungal"/>
    <property type="match status" value="1"/>
</dbReference>
<protein>
    <recommendedName>
        <fullName evidence="2">Fungal-type protein kinase domain-containing protein</fullName>
    </recommendedName>
</protein>
<proteinExistence type="predicted"/>
<gene>
    <name evidence="3" type="ORF">K466DRAFT_546998</name>
</gene>